<dbReference type="RefSeq" id="WP_378016146.1">
    <property type="nucleotide sequence ID" value="NZ_JBHSKT010000002.1"/>
</dbReference>
<dbReference type="Proteomes" id="UP001596161">
    <property type="component" value="Unassembled WGS sequence"/>
</dbReference>
<protein>
    <submittedName>
        <fullName evidence="1">Phosphoribosylpyrophosphate synthetase</fullName>
    </submittedName>
</protein>
<evidence type="ECO:0000313" key="1">
    <source>
        <dbReference type="EMBL" id="MFC5269766.1"/>
    </source>
</evidence>
<accession>A0ABW0E9U0</accession>
<organism evidence="1 2">
    <name type="scientific">Adhaeribacter terreus</name>
    <dbReference type="NCBI Taxonomy" id="529703"/>
    <lineage>
        <taxon>Bacteria</taxon>
        <taxon>Pseudomonadati</taxon>
        <taxon>Bacteroidota</taxon>
        <taxon>Cytophagia</taxon>
        <taxon>Cytophagales</taxon>
        <taxon>Hymenobacteraceae</taxon>
        <taxon>Adhaeribacter</taxon>
    </lineage>
</organism>
<dbReference type="EMBL" id="JBHSKT010000002">
    <property type="protein sequence ID" value="MFC5269766.1"/>
    <property type="molecule type" value="Genomic_DNA"/>
</dbReference>
<comment type="caution">
    <text evidence="1">The sequence shown here is derived from an EMBL/GenBank/DDBJ whole genome shotgun (WGS) entry which is preliminary data.</text>
</comment>
<sequence length="102" mass="11551">MIQMTTLTEVLDHLQREGYTTDFNLKDNCIECHGNFLQIFPSEFSVDKTYRFEGMTDPSDEAIIYAISSEKHNVKGTLVNGYGPSSSSLTHEMVKALNQRTI</sequence>
<evidence type="ECO:0000313" key="2">
    <source>
        <dbReference type="Proteomes" id="UP001596161"/>
    </source>
</evidence>
<proteinExistence type="predicted"/>
<gene>
    <name evidence="1" type="ORF">ACFPIB_04030</name>
</gene>
<reference evidence="2" key="1">
    <citation type="journal article" date="2019" name="Int. J. Syst. Evol. Microbiol.">
        <title>The Global Catalogue of Microorganisms (GCM) 10K type strain sequencing project: providing services to taxonomists for standard genome sequencing and annotation.</title>
        <authorList>
            <consortium name="The Broad Institute Genomics Platform"/>
            <consortium name="The Broad Institute Genome Sequencing Center for Infectious Disease"/>
            <person name="Wu L."/>
            <person name="Ma J."/>
        </authorList>
    </citation>
    <scope>NUCLEOTIDE SEQUENCE [LARGE SCALE GENOMIC DNA]</scope>
    <source>
        <strain evidence="2">KACC 12602</strain>
    </source>
</reference>
<name>A0ABW0E9U0_9BACT</name>
<keyword evidence="2" id="KW-1185">Reference proteome</keyword>